<organism evidence="2 3">
    <name type="scientific">Nocardia rhizosphaerihabitans</name>
    <dbReference type="NCBI Taxonomy" id="1691570"/>
    <lineage>
        <taxon>Bacteria</taxon>
        <taxon>Bacillati</taxon>
        <taxon>Actinomycetota</taxon>
        <taxon>Actinomycetes</taxon>
        <taxon>Mycobacteriales</taxon>
        <taxon>Nocardiaceae</taxon>
        <taxon>Nocardia</taxon>
    </lineage>
</organism>
<dbReference type="Proteomes" id="UP000658127">
    <property type="component" value="Unassembled WGS sequence"/>
</dbReference>
<gene>
    <name evidence="2" type="ORF">GCM10011610_29900</name>
</gene>
<proteinExistence type="predicted"/>
<evidence type="ECO:0000256" key="1">
    <source>
        <dbReference type="SAM" id="MobiDB-lite"/>
    </source>
</evidence>
<comment type="caution">
    <text evidence="2">The sequence shown here is derived from an EMBL/GenBank/DDBJ whole genome shotgun (WGS) entry which is preliminary data.</text>
</comment>
<protein>
    <submittedName>
        <fullName evidence="2">Uncharacterized protein</fullName>
    </submittedName>
</protein>
<feature type="region of interest" description="Disordered" evidence="1">
    <location>
        <begin position="47"/>
        <end position="84"/>
    </location>
</feature>
<evidence type="ECO:0000313" key="3">
    <source>
        <dbReference type="Proteomes" id="UP000658127"/>
    </source>
</evidence>
<evidence type="ECO:0000313" key="2">
    <source>
        <dbReference type="EMBL" id="GGN80479.1"/>
    </source>
</evidence>
<accession>A0ABQ2KDT8</accession>
<sequence length="84" mass="9215">MVKSYIAAELSRSHEKTAFPRMPACATAMSQKEQLRAIAKRSPVFMIDPGRGRTRRREGTAGAPDQAVSGSAWLWTSPHREGSS</sequence>
<name>A0ABQ2KDT8_9NOCA</name>
<keyword evidence="3" id="KW-1185">Reference proteome</keyword>
<dbReference type="EMBL" id="BMNE01000003">
    <property type="protein sequence ID" value="GGN80479.1"/>
    <property type="molecule type" value="Genomic_DNA"/>
</dbReference>
<reference evidence="3" key="1">
    <citation type="journal article" date="2019" name="Int. J. Syst. Evol. Microbiol.">
        <title>The Global Catalogue of Microorganisms (GCM) 10K type strain sequencing project: providing services to taxonomists for standard genome sequencing and annotation.</title>
        <authorList>
            <consortium name="The Broad Institute Genomics Platform"/>
            <consortium name="The Broad Institute Genome Sequencing Center for Infectious Disease"/>
            <person name="Wu L."/>
            <person name="Ma J."/>
        </authorList>
    </citation>
    <scope>NUCLEOTIDE SEQUENCE [LARGE SCALE GENOMIC DNA]</scope>
    <source>
        <strain evidence="3">CGMCC 4.7329</strain>
    </source>
</reference>
<dbReference type="RefSeq" id="WP_189028358.1">
    <property type="nucleotide sequence ID" value="NZ_BMNE01000003.1"/>
</dbReference>